<dbReference type="PANTHER" id="PTHR46438">
    <property type="entry name" value="ALPHA/BETA-HYDROLASES SUPERFAMILY PROTEIN"/>
    <property type="match status" value="1"/>
</dbReference>
<dbReference type="PRINTS" id="PR00412">
    <property type="entry name" value="EPOXHYDRLASE"/>
</dbReference>
<dbReference type="Gene3D" id="3.40.50.1820">
    <property type="entry name" value="alpha/beta hydrolase"/>
    <property type="match status" value="1"/>
</dbReference>
<dbReference type="PRINTS" id="PR00111">
    <property type="entry name" value="ABHYDROLASE"/>
</dbReference>
<keyword evidence="2" id="KW-0378">Hydrolase</keyword>
<evidence type="ECO:0000313" key="2">
    <source>
        <dbReference type="EMBL" id="MFE8696727.1"/>
    </source>
</evidence>
<gene>
    <name evidence="2" type="ORF">ACFYKT_10295</name>
</gene>
<name>A0ABW6JZC8_9BACI</name>
<accession>A0ABW6JZC8</accession>
<evidence type="ECO:0000313" key="3">
    <source>
        <dbReference type="Proteomes" id="UP001601058"/>
    </source>
</evidence>
<dbReference type="EMBL" id="JBIACJ010000004">
    <property type="protein sequence ID" value="MFE8696727.1"/>
    <property type="molecule type" value="Genomic_DNA"/>
</dbReference>
<dbReference type="InterPro" id="IPR029058">
    <property type="entry name" value="AB_hydrolase_fold"/>
</dbReference>
<reference evidence="2 3" key="1">
    <citation type="submission" date="2024-08" db="EMBL/GenBank/DDBJ databases">
        <title>Two novel Cytobacillus novel species.</title>
        <authorList>
            <person name="Liu G."/>
        </authorList>
    </citation>
    <scope>NUCLEOTIDE SEQUENCE [LARGE SCALE GENOMIC DNA]</scope>
    <source>
        <strain evidence="2 3">FJAT-53684</strain>
    </source>
</reference>
<dbReference type="SUPFAM" id="SSF53474">
    <property type="entry name" value="alpha/beta-Hydrolases"/>
    <property type="match status" value="1"/>
</dbReference>
<dbReference type="GO" id="GO:0016787">
    <property type="term" value="F:hydrolase activity"/>
    <property type="evidence" value="ECO:0007669"/>
    <property type="project" value="UniProtKB-KW"/>
</dbReference>
<proteinExistence type="predicted"/>
<dbReference type="InterPro" id="IPR000073">
    <property type="entry name" value="AB_hydrolase_1"/>
</dbReference>
<organism evidence="2 3">
    <name type="scientific">Cytobacillus mangrovibacter</name>
    <dbReference type="NCBI Taxonomy" id="3299024"/>
    <lineage>
        <taxon>Bacteria</taxon>
        <taxon>Bacillati</taxon>
        <taxon>Bacillota</taxon>
        <taxon>Bacilli</taxon>
        <taxon>Bacillales</taxon>
        <taxon>Bacillaceae</taxon>
        <taxon>Cytobacillus</taxon>
    </lineage>
</organism>
<dbReference type="RefSeq" id="WP_389219158.1">
    <property type="nucleotide sequence ID" value="NZ_JBIACJ010000004.1"/>
</dbReference>
<dbReference type="PANTHER" id="PTHR46438:SF11">
    <property type="entry name" value="LIPASE-RELATED"/>
    <property type="match status" value="1"/>
</dbReference>
<dbReference type="Proteomes" id="UP001601058">
    <property type="component" value="Unassembled WGS sequence"/>
</dbReference>
<dbReference type="InterPro" id="IPR000639">
    <property type="entry name" value="Epox_hydrolase-like"/>
</dbReference>
<feature type="domain" description="AB hydrolase-1" evidence="1">
    <location>
        <begin position="25"/>
        <end position="258"/>
    </location>
</feature>
<evidence type="ECO:0000259" key="1">
    <source>
        <dbReference type="Pfam" id="PF00561"/>
    </source>
</evidence>
<keyword evidence="3" id="KW-1185">Reference proteome</keyword>
<sequence length="274" mass="31693">MHNKLTMINGNEIYYESYLQQPSAPTIILLHGFLSSTFSFRWLIPLLRKEYNVLSIDLPPFGKSGKSHSYIYSNENHAMTVIQLCEKLDLNAITLIGHSMGGQIALNISYLKPDLVDQCILLCSSAYLKKSKRSLVLSSYLPFFHFFVKRYLEKSGVEKNLRNVVYDHSKIDVEMEKGYLEPFLEERIFPALTRMIRDHEGDLPVQFLRKIDTPCLLIWGEHDKVVPLQIGKRLHGDLKNAKLIVLKDTGHLVPEEKPEEVFQLIKEYIKETKQ</sequence>
<dbReference type="Pfam" id="PF00561">
    <property type="entry name" value="Abhydrolase_1"/>
    <property type="match status" value="1"/>
</dbReference>
<comment type="caution">
    <text evidence="2">The sequence shown here is derived from an EMBL/GenBank/DDBJ whole genome shotgun (WGS) entry which is preliminary data.</text>
</comment>
<protein>
    <submittedName>
        <fullName evidence="2">Alpha/beta fold hydrolase</fullName>
    </submittedName>
</protein>